<sequence length="103" mass="11782">MSVLLFHTRLLTREGERERERNTPAFLKRLFRGVGDSADRLSWVGCFIQCTQLAALDGSTDTRHVWGTFVRARNTCVLYFCLCLSNQPFLPTEKEDEDRGAAI</sequence>
<evidence type="ECO:0000313" key="1">
    <source>
        <dbReference type="EMBL" id="CAD9055969.1"/>
    </source>
</evidence>
<dbReference type="AlphaFoldDB" id="A0A7S1JVP1"/>
<organism evidence="1">
    <name type="scientific">Vitrella brassicaformis</name>
    <dbReference type="NCBI Taxonomy" id="1169539"/>
    <lineage>
        <taxon>Eukaryota</taxon>
        <taxon>Sar</taxon>
        <taxon>Alveolata</taxon>
        <taxon>Colpodellida</taxon>
        <taxon>Vitrellaceae</taxon>
        <taxon>Vitrella</taxon>
    </lineage>
</organism>
<gene>
    <name evidence="1" type="ORF">VBRA1451_LOCUS11034</name>
</gene>
<proteinExistence type="predicted"/>
<reference evidence="1" key="1">
    <citation type="submission" date="2021-01" db="EMBL/GenBank/DDBJ databases">
        <authorList>
            <person name="Corre E."/>
            <person name="Pelletier E."/>
            <person name="Niang G."/>
            <person name="Scheremetjew M."/>
            <person name="Finn R."/>
            <person name="Kale V."/>
            <person name="Holt S."/>
            <person name="Cochrane G."/>
            <person name="Meng A."/>
            <person name="Brown T."/>
            <person name="Cohen L."/>
        </authorList>
    </citation>
    <scope>NUCLEOTIDE SEQUENCE</scope>
    <source>
        <strain evidence="1">CCMP3346</strain>
    </source>
</reference>
<accession>A0A7S1JVP1</accession>
<dbReference type="EMBL" id="HBGB01019047">
    <property type="protein sequence ID" value="CAD9055969.1"/>
    <property type="molecule type" value="Transcribed_RNA"/>
</dbReference>
<name>A0A7S1JVP1_9ALVE</name>
<protein>
    <submittedName>
        <fullName evidence="1">Uncharacterized protein</fullName>
    </submittedName>
</protein>